<dbReference type="EMBL" id="SDHZ01000005">
    <property type="protein sequence ID" value="RXK80740.1"/>
    <property type="molecule type" value="Genomic_DNA"/>
</dbReference>
<dbReference type="PANTHER" id="PTHR44196">
    <property type="entry name" value="DEHYDROGENASE/REDUCTASE SDR FAMILY MEMBER 7B"/>
    <property type="match status" value="1"/>
</dbReference>
<evidence type="ECO:0000256" key="3">
    <source>
        <dbReference type="RuleBase" id="RU000363"/>
    </source>
</evidence>
<dbReference type="OrthoDB" id="9775296at2"/>
<dbReference type="Proteomes" id="UP000290545">
    <property type="component" value="Unassembled WGS sequence"/>
</dbReference>
<dbReference type="PRINTS" id="PR00081">
    <property type="entry name" value="GDHRDH"/>
</dbReference>
<evidence type="ECO:0000256" key="1">
    <source>
        <dbReference type="ARBA" id="ARBA00006484"/>
    </source>
</evidence>
<dbReference type="PRINTS" id="PR00080">
    <property type="entry name" value="SDRFAMILY"/>
</dbReference>
<protein>
    <submittedName>
        <fullName evidence="4">SDR family oxidoreductase</fullName>
    </submittedName>
</protein>
<dbReference type="InterPro" id="IPR036291">
    <property type="entry name" value="NAD(P)-bd_dom_sf"/>
</dbReference>
<keyword evidence="2" id="KW-0560">Oxidoreductase</keyword>
<gene>
    <name evidence="4" type="ORF">ESB13_21480</name>
</gene>
<comment type="similarity">
    <text evidence="1 3">Belongs to the short-chain dehydrogenases/reductases (SDR) family.</text>
</comment>
<dbReference type="Pfam" id="PF00106">
    <property type="entry name" value="adh_short"/>
    <property type="match status" value="1"/>
</dbReference>
<accession>A0A4Q1CZB4</accession>
<organism evidence="4 5">
    <name type="scientific">Filimonas effusa</name>
    <dbReference type="NCBI Taxonomy" id="2508721"/>
    <lineage>
        <taxon>Bacteria</taxon>
        <taxon>Pseudomonadati</taxon>
        <taxon>Bacteroidota</taxon>
        <taxon>Chitinophagia</taxon>
        <taxon>Chitinophagales</taxon>
        <taxon>Chitinophagaceae</taxon>
        <taxon>Filimonas</taxon>
    </lineage>
</organism>
<dbReference type="CDD" id="cd05233">
    <property type="entry name" value="SDR_c"/>
    <property type="match status" value="1"/>
</dbReference>
<dbReference type="GO" id="GO:0016020">
    <property type="term" value="C:membrane"/>
    <property type="evidence" value="ECO:0007669"/>
    <property type="project" value="TreeGrafter"/>
</dbReference>
<dbReference type="InterPro" id="IPR020904">
    <property type="entry name" value="Sc_DH/Rdtase_CS"/>
</dbReference>
<name>A0A4Q1CZB4_9BACT</name>
<dbReference type="RefSeq" id="WP_129005767.1">
    <property type="nucleotide sequence ID" value="NZ_SDHZ01000005.1"/>
</dbReference>
<evidence type="ECO:0000256" key="2">
    <source>
        <dbReference type="ARBA" id="ARBA00023002"/>
    </source>
</evidence>
<evidence type="ECO:0000313" key="5">
    <source>
        <dbReference type="Proteomes" id="UP000290545"/>
    </source>
</evidence>
<evidence type="ECO:0000313" key="4">
    <source>
        <dbReference type="EMBL" id="RXK80740.1"/>
    </source>
</evidence>
<dbReference type="SUPFAM" id="SSF51735">
    <property type="entry name" value="NAD(P)-binding Rossmann-fold domains"/>
    <property type="match status" value="1"/>
</dbReference>
<dbReference type="GO" id="GO:0016491">
    <property type="term" value="F:oxidoreductase activity"/>
    <property type="evidence" value="ECO:0007669"/>
    <property type="project" value="UniProtKB-KW"/>
</dbReference>
<proteinExistence type="inferred from homology"/>
<reference evidence="4 5" key="1">
    <citation type="submission" date="2019-01" db="EMBL/GenBank/DDBJ databases">
        <title>Filimonas sp. strain TTM-71.</title>
        <authorList>
            <person name="Chen W.-M."/>
        </authorList>
    </citation>
    <scope>NUCLEOTIDE SEQUENCE [LARGE SCALE GENOMIC DNA]</scope>
    <source>
        <strain evidence="4 5">TTM-71</strain>
    </source>
</reference>
<dbReference type="Gene3D" id="3.40.50.720">
    <property type="entry name" value="NAD(P)-binding Rossmann-like Domain"/>
    <property type="match status" value="1"/>
</dbReference>
<comment type="caution">
    <text evidence="4">The sequence shown here is derived from an EMBL/GenBank/DDBJ whole genome shotgun (WGS) entry which is preliminary data.</text>
</comment>
<keyword evidence="5" id="KW-1185">Reference proteome</keyword>
<dbReference type="PANTHER" id="PTHR44196:SF1">
    <property type="entry name" value="DEHYDROGENASE_REDUCTASE SDR FAMILY MEMBER 7B"/>
    <property type="match status" value="1"/>
</dbReference>
<dbReference type="InterPro" id="IPR002347">
    <property type="entry name" value="SDR_fam"/>
</dbReference>
<sequence>MNIVITGGSKGLGKAIAEKFGEDKQGHGIFLCARNEETLKAFAMDLQARFPRTNVQHFAADLSVQEEVTAFAEWIKQQEVTVDILVNNAGQFIPGSVHNEPEGVLEQLMAANLFSAYDLTRALLPAMMEARRGHIFNMCSIASLQAYANGGAYSISKFALAGFSQNLREEMKPYNIKVTTVYPGAAYTDSWAGSGVDPKRLMEAGDIASMIYTAAFLSPQACVEEIILRPQLGDL</sequence>
<dbReference type="PROSITE" id="PS00061">
    <property type="entry name" value="ADH_SHORT"/>
    <property type="match status" value="1"/>
</dbReference>
<dbReference type="AlphaFoldDB" id="A0A4Q1CZB4"/>